<evidence type="ECO:0000313" key="1">
    <source>
        <dbReference type="EMBL" id="QRG84320.1"/>
    </source>
</evidence>
<dbReference type="EMBL" id="CP069196">
    <property type="protein sequence ID" value="QRG84320.1"/>
    <property type="molecule type" value="Genomic_DNA"/>
</dbReference>
<dbReference type="RefSeq" id="WP_025767060.1">
    <property type="nucleotide sequence ID" value="NZ_CP069196.1"/>
</dbReference>
<reference evidence="1 2" key="1">
    <citation type="submission" date="2021-01" db="EMBL/GenBank/DDBJ databases">
        <title>Characterization of a novel blaVMB-2- harboring plasmid in Vibrio diabolicus.</title>
        <authorList>
            <person name="Liu M."/>
        </authorList>
    </citation>
    <scope>NUCLEOTIDE SEQUENCE [LARGE SCALE GENOMIC DNA]</scope>
    <source>
        <strain evidence="1 2">SLV18</strain>
        <plasmid evidence="1 2">pSLV18-111K</plasmid>
    </source>
</reference>
<proteinExistence type="predicted"/>
<sequence>MTSVYKLICERAYFVGYEQLFLPRSFRRLVARSELHRAWLAGNQGNIGATDGVLYRKWFTNRKHHTNATIKQLWRSINR</sequence>
<name>A0AA92R866_9VIBR</name>
<evidence type="ECO:0000313" key="2">
    <source>
        <dbReference type="Proteomes" id="UP000596337"/>
    </source>
</evidence>
<dbReference type="Proteomes" id="UP000596337">
    <property type="component" value="Plasmid pSLV18-111K"/>
</dbReference>
<gene>
    <name evidence="1" type="ORF">JOS67_15785</name>
</gene>
<dbReference type="AlphaFoldDB" id="A0AA92R866"/>
<geneLocation type="plasmid" evidence="1 2">
    <name>pSLV18-111K</name>
</geneLocation>
<accession>A0AA92R866</accession>
<organism evidence="1 2">
    <name type="scientific">Vibrio diabolicus</name>
    <dbReference type="NCBI Taxonomy" id="50719"/>
    <lineage>
        <taxon>Bacteria</taxon>
        <taxon>Pseudomonadati</taxon>
        <taxon>Pseudomonadota</taxon>
        <taxon>Gammaproteobacteria</taxon>
        <taxon>Vibrionales</taxon>
        <taxon>Vibrionaceae</taxon>
        <taxon>Vibrio</taxon>
        <taxon>Vibrio diabolicus subgroup</taxon>
    </lineage>
</organism>
<protein>
    <submittedName>
        <fullName evidence="1">Uncharacterized protein</fullName>
    </submittedName>
</protein>
<keyword evidence="1" id="KW-0614">Plasmid</keyword>